<dbReference type="Pfam" id="PF07660">
    <property type="entry name" value="STN"/>
    <property type="match status" value="1"/>
</dbReference>
<dbReference type="AlphaFoldDB" id="A0A7W6JYF1"/>
<dbReference type="InterPro" id="IPR037066">
    <property type="entry name" value="Plug_dom_sf"/>
</dbReference>
<keyword evidence="6" id="KW-0675">Receptor</keyword>
<dbReference type="InterPro" id="IPR036942">
    <property type="entry name" value="Beta-barrel_TonB_sf"/>
</dbReference>
<dbReference type="EMBL" id="JACIEH010000003">
    <property type="protein sequence ID" value="MBB4100742.1"/>
    <property type="molecule type" value="Genomic_DNA"/>
</dbReference>
<gene>
    <name evidence="6" type="ORF">GGR46_004314</name>
</gene>
<sequence>MKGARAFYRFGAVVAITTTFPAGAHDVASRRVPFAIPAGPLAPALTAFSKASGVQVLADPAVLRGLETRGVRGRMSPIQALEILLRGTGLGFRRRDETILIFKLDMPARATAQIRTHPARSVPSSDDATTQAEPSGKIVVIGQRIADRRAIAIKRSARNIVDAISSDEVRRLPDSTVVDAMRRIPGVSVVPIADNEHPRDVPIAPVIRGLTQAYNNVTINGLPVASTGIPDAGSNSAVRGARLDLLPASLVSRLLVMKTFTPEYDPNAIGAAIDLQTRSAFDNAGRAFLSLEAGLATPSERGQVQAQGRFGAHLSATASRTFGSDGQFGLVVSANYQRLENNSNVHATSDSSFLVFYDDAGRQRRDGTLGNGIPVPRQDKYWYNGSDRQHLGGTIRAEADLDTLRLSALVADYRYRDGYTRNEIAIDPDQAWVLDQTRTSGRFDTASIQVGYRGGVTHSETRVLQLDADWQPTSRDALSLRVGLSRATMRERYKMVKFTAGQDRVNGIFGVPALGFRYDSMPLQFSFNVPEKAYQDLSLYTADYWRRRGRQATAGIGNIRADWRRDMADGEEGLGFAAGIAWTRSTYAYGYQSLAFGTLNRSLTLDDVGYVSNAALPFNQNRLRLIVIDPARAWRMFDANQASISITDGVENDHQDDFDHRESVLSGYTMVRFQQGPVELLAGSRLERTETSTQGYLSVDDAWSTIGSGSDYFQLLPSLLANYRPLHALKLRAGYSRTIGRPSYEAYSPRSSIEFDTGSAVGDPDAPGVKVAMGNPHIRPRISDNFDLSGEWTLPKRFDGMLSAALFHKAIQDEIFDAITRGYAHDGVYYRNATVVRPANASGAHISGLELSAMVGSLGAISPVLKNIGFSANWTLLRGAVTVPMTSGVTRKLGRLVGQPDEIRNLAIFYNRGGFELRAAMNWTGKALRSIAPDTVWQDVYWAPRTQFDVQGRYHVGRNFSAILDLANITRTRVTSVTGPGARWLKDSYSVPGVVRLSLNWGFGQ</sequence>
<name>A0A7W6JYF1_9SPHN</name>
<dbReference type="SMART" id="SM00965">
    <property type="entry name" value="STN"/>
    <property type="match status" value="1"/>
</dbReference>
<dbReference type="PANTHER" id="PTHR40980">
    <property type="entry name" value="PLUG DOMAIN-CONTAINING PROTEIN"/>
    <property type="match status" value="1"/>
</dbReference>
<organism evidence="6 7">
    <name type="scientific">Sphingomonas kyeonggiensis</name>
    <dbReference type="NCBI Taxonomy" id="1268553"/>
    <lineage>
        <taxon>Bacteria</taxon>
        <taxon>Pseudomonadati</taxon>
        <taxon>Pseudomonadota</taxon>
        <taxon>Alphaproteobacteria</taxon>
        <taxon>Sphingomonadales</taxon>
        <taxon>Sphingomonadaceae</taxon>
        <taxon>Sphingomonas</taxon>
    </lineage>
</organism>
<dbReference type="Pfam" id="PF07715">
    <property type="entry name" value="Plug"/>
    <property type="match status" value="1"/>
</dbReference>
<evidence type="ECO:0000256" key="1">
    <source>
        <dbReference type="ARBA" id="ARBA00004442"/>
    </source>
</evidence>
<dbReference type="Gene3D" id="2.40.170.20">
    <property type="entry name" value="TonB-dependent receptor, beta-barrel domain"/>
    <property type="match status" value="1"/>
</dbReference>
<dbReference type="Proteomes" id="UP000557392">
    <property type="component" value="Unassembled WGS sequence"/>
</dbReference>
<proteinExistence type="predicted"/>
<protein>
    <submittedName>
        <fullName evidence="6">TonB-dependent receptor</fullName>
    </submittedName>
</protein>
<evidence type="ECO:0000256" key="3">
    <source>
        <dbReference type="ARBA" id="ARBA00023136"/>
    </source>
</evidence>
<dbReference type="InterPro" id="IPR010104">
    <property type="entry name" value="TonB_rcpt_bac"/>
</dbReference>
<dbReference type="InterPro" id="IPR041700">
    <property type="entry name" value="OMP_b-brl_3"/>
</dbReference>
<dbReference type="NCBIfam" id="TIGR01782">
    <property type="entry name" value="TonB-Xanth-Caul"/>
    <property type="match status" value="1"/>
</dbReference>
<dbReference type="InterPro" id="IPR011662">
    <property type="entry name" value="Secretin/TonB_short_N"/>
</dbReference>
<dbReference type="Gene3D" id="3.55.50.30">
    <property type="match status" value="1"/>
</dbReference>
<dbReference type="GO" id="GO:0009279">
    <property type="term" value="C:cell outer membrane"/>
    <property type="evidence" value="ECO:0007669"/>
    <property type="project" value="UniProtKB-SubCell"/>
</dbReference>
<dbReference type="InterPro" id="IPR012910">
    <property type="entry name" value="Plug_dom"/>
</dbReference>
<feature type="domain" description="Secretin/TonB short N-terminal" evidence="5">
    <location>
        <begin position="54"/>
        <end position="104"/>
    </location>
</feature>
<dbReference type="PANTHER" id="PTHR40980:SF4">
    <property type="entry name" value="TONB-DEPENDENT RECEPTOR-LIKE BETA-BARREL DOMAIN-CONTAINING PROTEIN"/>
    <property type="match status" value="1"/>
</dbReference>
<reference evidence="6 7" key="1">
    <citation type="submission" date="2020-08" db="EMBL/GenBank/DDBJ databases">
        <title>Genomic Encyclopedia of Type Strains, Phase IV (KMG-IV): sequencing the most valuable type-strain genomes for metagenomic binning, comparative biology and taxonomic classification.</title>
        <authorList>
            <person name="Goeker M."/>
        </authorList>
    </citation>
    <scope>NUCLEOTIDE SEQUENCE [LARGE SCALE GENOMIC DNA]</scope>
    <source>
        <strain evidence="6 7">DSM 101806</strain>
    </source>
</reference>
<dbReference type="Gene3D" id="2.170.130.10">
    <property type="entry name" value="TonB-dependent receptor, plug domain"/>
    <property type="match status" value="1"/>
</dbReference>
<dbReference type="SUPFAM" id="SSF56935">
    <property type="entry name" value="Porins"/>
    <property type="match status" value="1"/>
</dbReference>
<comment type="caution">
    <text evidence="6">The sequence shown here is derived from an EMBL/GenBank/DDBJ whole genome shotgun (WGS) entry which is preliminary data.</text>
</comment>
<dbReference type="Pfam" id="PF14905">
    <property type="entry name" value="OMP_b-brl_3"/>
    <property type="match status" value="1"/>
</dbReference>
<accession>A0A7W6JYF1</accession>
<dbReference type="RefSeq" id="WP_184000019.1">
    <property type="nucleotide sequence ID" value="NZ_JACIEH010000003.1"/>
</dbReference>
<keyword evidence="7" id="KW-1185">Reference proteome</keyword>
<evidence type="ECO:0000256" key="2">
    <source>
        <dbReference type="ARBA" id="ARBA00022448"/>
    </source>
</evidence>
<evidence type="ECO:0000313" key="6">
    <source>
        <dbReference type="EMBL" id="MBB4100742.1"/>
    </source>
</evidence>
<evidence type="ECO:0000259" key="5">
    <source>
        <dbReference type="SMART" id="SM00965"/>
    </source>
</evidence>
<comment type="subcellular location">
    <subcellularLocation>
        <location evidence="1">Cell outer membrane</location>
    </subcellularLocation>
</comment>
<evidence type="ECO:0000313" key="7">
    <source>
        <dbReference type="Proteomes" id="UP000557392"/>
    </source>
</evidence>
<evidence type="ECO:0000256" key="4">
    <source>
        <dbReference type="ARBA" id="ARBA00023237"/>
    </source>
</evidence>
<keyword evidence="3" id="KW-0472">Membrane</keyword>
<keyword evidence="4" id="KW-0998">Cell outer membrane</keyword>
<keyword evidence="2" id="KW-0813">Transport</keyword>